<accession>A0A8C3MB62</accession>
<dbReference type="SUPFAM" id="SSF54277">
    <property type="entry name" value="CAD &amp; PB1 domains"/>
    <property type="match status" value="1"/>
</dbReference>
<keyword evidence="1" id="KW-0053">Apoptosis</keyword>
<protein>
    <submittedName>
        <fullName evidence="2">Uncharacterized protein</fullName>
    </submittedName>
</protein>
<proteinExistence type="predicted"/>
<keyword evidence="3" id="KW-1185">Reference proteome</keyword>
<evidence type="ECO:0000256" key="1">
    <source>
        <dbReference type="ARBA" id="ARBA00022703"/>
    </source>
</evidence>
<dbReference type="Ensembl" id="ENSCPVT00000003675.2">
    <property type="protein sequence ID" value="ENSCPVP00000003540.1"/>
    <property type="gene ID" value="ENSCPVG00000002618.2"/>
</dbReference>
<dbReference type="PANTHER" id="PTHR13067:SF2">
    <property type="entry name" value="CASPASE-ACTIVATED DNASE"/>
    <property type="match status" value="1"/>
</dbReference>
<dbReference type="Gene3D" id="6.10.140.170">
    <property type="match status" value="1"/>
</dbReference>
<reference evidence="2" key="1">
    <citation type="submission" date="2020-02" db="EMBL/GenBank/DDBJ databases">
        <authorList>
            <person name="Enbody D E."/>
            <person name="Pettersson E M."/>
        </authorList>
    </citation>
    <scope>NUCLEOTIDE SEQUENCE [LARGE SCALE GENOMIC DNA]</scope>
</reference>
<dbReference type="GO" id="GO:0006309">
    <property type="term" value="P:apoptotic DNA fragmentation"/>
    <property type="evidence" value="ECO:0007669"/>
    <property type="project" value="InterPro"/>
</dbReference>
<dbReference type="PANTHER" id="PTHR13067">
    <property type="entry name" value="CASPASE-ACTIVATED DNASE"/>
    <property type="match status" value="1"/>
</dbReference>
<dbReference type="AlphaFoldDB" id="A0A8C3MB62"/>
<dbReference type="Proteomes" id="UP000694382">
    <property type="component" value="Chromosome 20"/>
</dbReference>
<name>A0A8C3MB62_GEOPR</name>
<evidence type="ECO:0000313" key="2">
    <source>
        <dbReference type="Ensembl" id="ENSCPVP00000003540.1"/>
    </source>
</evidence>
<reference evidence="2" key="2">
    <citation type="submission" date="2025-08" db="UniProtKB">
        <authorList>
            <consortium name="Ensembl"/>
        </authorList>
    </citation>
    <scope>IDENTIFICATION</scope>
</reference>
<dbReference type="SMART" id="SM00266">
    <property type="entry name" value="CAD"/>
    <property type="match status" value="1"/>
</dbReference>
<dbReference type="InterPro" id="IPR039729">
    <property type="entry name" value="DFF40"/>
</dbReference>
<dbReference type="GO" id="GO:0004520">
    <property type="term" value="F:DNA endonuclease activity"/>
    <property type="evidence" value="ECO:0007669"/>
    <property type="project" value="InterPro"/>
</dbReference>
<reference evidence="2" key="3">
    <citation type="submission" date="2025-09" db="UniProtKB">
        <authorList>
            <consortium name="Ensembl"/>
        </authorList>
    </citation>
    <scope>IDENTIFICATION</scope>
</reference>
<dbReference type="PROSITE" id="PS51135">
    <property type="entry name" value="CIDE_N"/>
    <property type="match status" value="1"/>
</dbReference>
<evidence type="ECO:0000313" key="3">
    <source>
        <dbReference type="Proteomes" id="UP000694382"/>
    </source>
</evidence>
<dbReference type="InterPro" id="IPR003508">
    <property type="entry name" value="CIDE-N_dom"/>
</dbReference>
<sequence length="128" mass="14432">MVEPLWPFRLCRCGLQRFGVAARSLCRLLRKGCWLLQLPLVGSRLYLYKGSPELTESCFQTLPPQMELVPLGSGESWWSCACIIKRLLAALCSQQGAVVGAAQRLLMDEPAPHRQKLLAYLFHNLSLF</sequence>
<organism evidence="2 3">
    <name type="scientific">Geospiza parvula</name>
    <name type="common">Small tree-finch</name>
    <name type="synonym">Camarhynchus parvulus</name>
    <dbReference type="NCBI Taxonomy" id="87175"/>
    <lineage>
        <taxon>Eukaryota</taxon>
        <taxon>Metazoa</taxon>
        <taxon>Chordata</taxon>
        <taxon>Craniata</taxon>
        <taxon>Vertebrata</taxon>
        <taxon>Euteleostomi</taxon>
        <taxon>Archelosauria</taxon>
        <taxon>Archosauria</taxon>
        <taxon>Dinosauria</taxon>
        <taxon>Saurischia</taxon>
        <taxon>Theropoda</taxon>
        <taxon>Coelurosauria</taxon>
        <taxon>Aves</taxon>
        <taxon>Neognathae</taxon>
        <taxon>Neoaves</taxon>
        <taxon>Telluraves</taxon>
        <taxon>Australaves</taxon>
        <taxon>Passeriformes</taxon>
        <taxon>Thraupidae</taxon>
        <taxon>Camarhynchus</taxon>
    </lineage>
</organism>
<dbReference type="Gene3D" id="3.10.20.10">
    <property type="match status" value="1"/>
</dbReference>
<dbReference type="Pfam" id="PF02017">
    <property type="entry name" value="CIDE-N"/>
    <property type="match status" value="1"/>
</dbReference>